<accession>A0ACC0A7E7</accession>
<protein>
    <submittedName>
        <fullName evidence="1">Uncharacterized protein</fullName>
    </submittedName>
</protein>
<evidence type="ECO:0000313" key="1">
    <source>
        <dbReference type="EMBL" id="KAI5656833.1"/>
    </source>
</evidence>
<dbReference type="Proteomes" id="UP001060085">
    <property type="component" value="Linkage Group LG06"/>
</dbReference>
<dbReference type="EMBL" id="CM044706">
    <property type="protein sequence ID" value="KAI5656833.1"/>
    <property type="molecule type" value="Genomic_DNA"/>
</dbReference>
<name>A0ACC0A7E7_CATRO</name>
<comment type="caution">
    <text evidence="1">The sequence shown here is derived from an EMBL/GenBank/DDBJ whole genome shotgun (WGS) entry which is preliminary data.</text>
</comment>
<sequence length="110" mass="12671">MAILQITTDIHLEKNPFSLLDEEPSPRGDVYETSSQLDLCVSKLSPTHLFYNNQAALHILSNSVFHEWTKNIEIECHFVRDELQAHRILPAYIPIKTQPADIFTKVLRQS</sequence>
<evidence type="ECO:0000313" key="2">
    <source>
        <dbReference type="Proteomes" id="UP001060085"/>
    </source>
</evidence>
<gene>
    <name evidence="1" type="ORF">M9H77_25626</name>
</gene>
<reference evidence="2" key="1">
    <citation type="journal article" date="2023" name="Nat. Plants">
        <title>Single-cell RNA sequencing provides a high-resolution roadmap for understanding the multicellular compartmentation of specialized metabolism.</title>
        <authorList>
            <person name="Sun S."/>
            <person name="Shen X."/>
            <person name="Li Y."/>
            <person name="Li Y."/>
            <person name="Wang S."/>
            <person name="Li R."/>
            <person name="Zhang H."/>
            <person name="Shen G."/>
            <person name="Guo B."/>
            <person name="Wei J."/>
            <person name="Xu J."/>
            <person name="St-Pierre B."/>
            <person name="Chen S."/>
            <person name="Sun C."/>
        </authorList>
    </citation>
    <scope>NUCLEOTIDE SEQUENCE [LARGE SCALE GENOMIC DNA]</scope>
</reference>
<organism evidence="1 2">
    <name type="scientific">Catharanthus roseus</name>
    <name type="common">Madagascar periwinkle</name>
    <name type="synonym">Vinca rosea</name>
    <dbReference type="NCBI Taxonomy" id="4058"/>
    <lineage>
        <taxon>Eukaryota</taxon>
        <taxon>Viridiplantae</taxon>
        <taxon>Streptophyta</taxon>
        <taxon>Embryophyta</taxon>
        <taxon>Tracheophyta</taxon>
        <taxon>Spermatophyta</taxon>
        <taxon>Magnoliopsida</taxon>
        <taxon>eudicotyledons</taxon>
        <taxon>Gunneridae</taxon>
        <taxon>Pentapetalae</taxon>
        <taxon>asterids</taxon>
        <taxon>lamiids</taxon>
        <taxon>Gentianales</taxon>
        <taxon>Apocynaceae</taxon>
        <taxon>Rauvolfioideae</taxon>
        <taxon>Vinceae</taxon>
        <taxon>Catharanthinae</taxon>
        <taxon>Catharanthus</taxon>
    </lineage>
</organism>
<proteinExistence type="predicted"/>
<keyword evidence="2" id="KW-1185">Reference proteome</keyword>